<evidence type="ECO:0000256" key="1">
    <source>
        <dbReference type="SAM" id="SignalP"/>
    </source>
</evidence>
<evidence type="ECO:0008006" key="4">
    <source>
        <dbReference type="Google" id="ProtNLM"/>
    </source>
</evidence>
<keyword evidence="3" id="KW-1185">Reference proteome</keyword>
<reference evidence="2 3" key="1">
    <citation type="submission" date="2023-03" db="EMBL/GenBank/DDBJ databases">
        <title>Isolation and description of six Streptomyces strains from soil environments, able to metabolize different microbial glucans.</title>
        <authorList>
            <person name="Widen T."/>
            <person name="Larsbrink J."/>
        </authorList>
    </citation>
    <scope>NUCLEOTIDE SEQUENCE [LARGE SCALE GENOMIC DNA]</scope>
    <source>
        <strain evidence="2 3">Alt2</strain>
    </source>
</reference>
<organism evidence="2 3">
    <name type="scientific">Streptomyces poriferorum</name>
    <dbReference type="NCBI Taxonomy" id="2798799"/>
    <lineage>
        <taxon>Bacteria</taxon>
        <taxon>Bacillati</taxon>
        <taxon>Actinomycetota</taxon>
        <taxon>Actinomycetes</taxon>
        <taxon>Kitasatosporales</taxon>
        <taxon>Streptomycetaceae</taxon>
        <taxon>Streptomyces</taxon>
    </lineage>
</organism>
<evidence type="ECO:0000313" key="3">
    <source>
        <dbReference type="Proteomes" id="UP001235744"/>
    </source>
</evidence>
<dbReference type="Proteomes" id="UP001235744">
    <property type="component" value="Chromosome"/>
</dbReference>
<keyword evidence="1" id="KW-0732">Signal</keyword>
<dbReference type="EMBL" id="CP120988">
    <property type="protein sequence ID" value="WLQ59798.1"/>
    <property type="molecule type" value="Genomic_DNA"/>
</dbReference>
<accession>A0ABY9IWE6</accession>
<feature type="signal peptide" evidence="1">
    <location>
        <begin position="1"/>
        <end position="31"/>
    </location>
</feature>
<protein>
    <recommendedName>
        <fullName evidence="4">Secreted protein</fullName>
    </recommendedName>
</protein>
<feature type="chain" id="PRO_5047431178" description="Secreted protein" evidence="1">
    <location>
        <begin position="32"/>
        <end position="132"/>
    </location>
</feature>
<sequence length="132" mass="14245">MRGTRHRIRTRSLLVASAVVAGLLVPVGLYAAGHVGAAGAAAPPVPDPEPSGAECRTSVKGSRVIAYCHNPYPSADRVQLHTECARWWDVDADSRPVEVPAGRTVRLDDRCWKEVRSAWVTHATETHEAKAS</sequence>
<evidence type="ECO:0000313" key="2">
    <source>
        <dbReference type="EMBL" id="WLQ59798.1"/>
    </source>
</evidence>
<gene>
    <name evidence="2" type="ORF">P8A19_32165</name>
</gene>
<dbReference type="RefSeq" id="WP_219572814.1">
    <property type="nucleotide sequence ID" value="NZ_CP120988.1"/>
</dbReference>
<name>A0ABY9IWE6_9ACTN</name>
<proteinExistence type="predicted"/>